<feature type="domain" description="PAC" evidence="14">
    <location>
        <begin position="1092"/>
        <end position="1145"/>
    </location>
</feature>
<feature type="domain" description="PAS" evidence="13">
    <location>
        <begin position="893"/>
        <end position="965"/>
    </location>
</feature>
<dbReference type="PROSITE" id="PS50109">
    <property type="entry name" value="HIS_KIN"/>
    <property type="match status" value="1"/>
</dbReference>
<dbReference type="InterPro" id="IPR013656">
    <property type="entry name" value="PAS_4"/>
</dbReference>
<dbReference type="CDD" id="cd00082">
    <property type="entry name" value="HisKA"/>
    <property type="match status" value="1"/>
</dbReference>
<keyword evidence="5" id="KW-0808">Transferase</keyword>
<evidence type="ECO:0000259" key="11">
    <source>
        <dbReference type="PROSITE" id="PS50109"/>
    </source>
</evidence>
<dbReference type="Pfam" id="PF03705">
    <property type="entry name" value="CheR_N"/>
    <property type="match status" value="1"/>
</dbReference>
<evidence type="ECO:0000256" key="6">
    <source>
        <dbReference type="ARBA" id="ARBA00022691"/>
    </source>
</evidence>
<name>A0ABW0NB42_9BURK</name>
<keyword evidence="18" id="KW-1185">Reference proteome</keyword>
<feature type="domain" description="CheB-type methylesterase" evidence="15">
    <location>
        <begin position="24"/>
        <end position="219"/>
    </location>
</feature>
<dbReference type="InterPro" id="IPR000673">
    <property type="entry name" value="Sig_transdc_resp-reg_Me-estase"/>
</dbReference>
<reference evidence="18" key="1">
    <citation type="journal article" date="2019" name="Int. J. Syst. Evol. Microbiol.">
        <title>The Global Catalogue of Microorganisms (GCM) 10K type strain sequencing project: providing services to taxonomists for standard genome sequencing and annotation.</title>
        <authorList>
            <consortium name="The Broad Institute Genomics Platform"/>
            <consortium name="The Broad Institute Genome Sequencing Center for Infectious Disease"/>
            <person name="Wu L."/>
            <person name="Ma J."/>
        </authorList>
    </citation>
    <scope>NUCLEOTIDE SEQUENCE [LARGE SCALE GENOMIC DNA]</scope>
    <source>
        <strain evidence="18">CCUG 57401</strain>
    </source>
</reference>
<dbReference type="InterPro" id="IPR003661">
    <property type="entry name" value="HisK_dim/P_dom"/>
</dbReference>
<dbReference type="SMART" id="SM00091">
    <property type="entry name" value="PAS"/>
    <property type="match status" value="4"/>
</dbReference>
<dbReference type="SUPFAM" id="SSF55785">
    <property type="entry name" value="PYP-like sensor domain (PAS domain)"/>
    <property type="match status" value="3"/>
</dbReference>
<dbReference type="InterPro" id="IPR003594">
    <property type="entry name" value="HATPase_dom"/>
</dbReference>
<comment type="caution">
    <text evidence="17">The sequence shown here is derived from an EMBL/GenBank/DDBJ whole genome shotgun (WGS) entry which is preliminary data.</text>
</comment>
<dbReference type="SUPFAM" id="SSF47757">
    <property type="entry name" value="Chemotaxis receptor methyltransferase CheR, N-terminal domain"/>
    <property type="match status" value="1"/>
</dbReference>
<dbReference type="PROSITE" id="PS50123">
    <property type="entry name" value="CHER"/>
    <property type="match status" value="1"/>
</dbReference>
<dbReference type="SUPFAM" id="SSF53335">
    <property type="entry name" value="S-adenosyl-L-methionine-dependent methyltransferases"/>
    <property type="match status" value="1"/>
</dbReference>
<dbReference type="Pfam" id="PF01739">
    <property type="entry name" value="CheR"/>
    <property type="match status" value="1"/>
</dbReference>
<evidence type="ECO:0000313" key="17">
    <source>
        <dbReference type="EMBL" id="MFC5497202.1"/>
    </source>
</evidence>
<dbReference type="InterPro" id="IPR036097">
    <property type="entry name" value="HisK_dim/P_sf"/>
</dbReference>
<dbReference type="Gene3D" id="1.10.155.10">
    <property type="entry name" value="Chemotaxis receptor methyltransferase CheR, N-terminal domain"/>
    <property type="match status" value="1"/>
</dbReference>
<dbReference type="CDD" id="cd17580">
    <property type="entry name" value="REC_2_DhkD-like"/>
    <property type="match status" value="1"/>
</dbReference>
<feature type="coiled-coil region" evidence="9">
    <location>
        <begin position="696"/>
        <end position="765"/>
    </location>
</feature>
<evidence type="ECO:0000259" key="13">
    <source>
        <dbReference type="PROSITE" id="PS50112"/>
    </source>
</evidence>
<organism evidence="17 18">
    <name type="scientific">Caenimonas terrae</name>
    <dbReference type="NCBI Taxonomy" id="696074"/>
    <lineage>
        <taxon>Bacteria</taxon>
        <taxon>Pseudomonadati</taxon>
        <taxon>Pseudomonadota</taxon>
        <taxon>Betaproteobacteria</taxon>
        <taxon>Burkholderiales</taxon>
        <taxon>Comamonadaceae</taxon>
        <taxon>Caenimonas</taxon>
    </lineage>
</organism>
<evidence type="ECO:0000259" key="14">
    <source>
        <dbReference type="PROSITE" id="PS50113"/>
    </source>
</evidence>
<keyword evidence="9" id="KW-0175">Coiled coil</keyword>
<dbReference type="InterPro" id="IPR000014">
    <property type="entry name" value="PAS"/>
</dbReference>
<dbReference type="SMART" id="SM00388">
    <property type="entry name" value="HisKA"/>
    <property type="match status" value="1"/>
</dbReference>
<dbReference type="Gene3D" id="3.30.565.10">
    <property type="entry name" value="Histidine kinase-like ATPase, C-terminal domain"/>
    <property type="match status" value="1"/>
</dbReference>
<comment type="catalytic activity">
    <reaction evidence="1">
        <text>ATP + protein L-histidine = ADP + protein N-phospho-L-histidine.</text>
        <dbReference type="EC" id="2.7.13.3"/>
    </reaction>
</comment>
<feature type="domain" description="CheR-type methyltransferase" evidence="16">
    <location>
        <begin position="244"/>
        <end position="486"/>
    </location>
</feature>
<dbReference type="SMART" id="SM00387">
    <property type="entry name" value="HATPase_c"/>
    <property type="match status" value="1"/>
</dbReference>
<dbReference type="PROSITE" id="PS50110">
    <property type="entry name" value="RESPONSE_REGULATORY"/>
    <property type="match status" value="1"/>
</dbReference>
<dbReference type="NCBIfam" id="TIGR00229">
    <property type="entry name" value="sensory_box"/>
    <property type="match status" value="2"/>
</dbReference>
<dbReference type="Gene3D" id="3.30.450.20">
    <property type="entry name" value="PAS domain"/>
    <property type="match status" value="3"/>
</dbReference>
<dbReference type="SUPFAM" id="SSF52172">
    <property type="entry name" value="CheY-like"/>
    <property type="match status" value="1"/>
</dbReference>
<dbReference type="Pfam" id="PF00512">
    <property type="entry name" value="HisKA"/>
    <property type="match status" value="1"/>
</dbReference>
<dbReference type="Pfam" id="PF01339">
    <property type="entry name" value="CheB_methylest"/>
    <property type="match status" value="1"/>
</dbReference>
<accession>A0ABW0NB42</accession>
<dbReference type="InterPro" id="IPR035965">
    <property type="entry name" value="PAS-like_dom_sf"/>
</dbReference>
<feature type="active site" evidence="7">
    <location>
        <position position="41"/>
    </location>
</feature>
<evidence type="ECO:0000256" key="9">
    <source>
        <dbReference type="SAM" id="Coils"/>
    </source>
</evidence>
<feature type="active site" evidence="7">
    <location>
        <position position="161"/>
    </location>
</feature>
<dbReference type="Gene3D" id="3.40.50.180">
    <property type="entry name" value="Methylesterase CheB, C-terminal domain"/>
    <property type="match status" value="1"/>
</dbReference>
<feature type="compositionally biased region" description="Low complexity" evidence="10">
    <location>
        <begin position="1394"/>
        <end position="1412"/>
    </location>
</feature>
<dbReference type="PROSITE" id="PS50113">
    <property type="entry name" value="PAC"/>
    <property type="match status" value="2"/>
</dbReference>
<dbReference type="InterPro" id="IPR001610">
    <property type="entry name" value="PAC"/>
</dbReference>
<dbReference type="PRINTS" id="PR00996">
    <property type="entry name" value="CHERMTFRASE"/>
</dbReference>
<dbReference type="SUPFAM" id="SSF55874">
    <property type="entry name" value="ATPase domain of HSP90 chaperone/DNA topoisomerase II/histidine kinase"/>
    <property type="match status" value="1"/>
</dbReference>
<dbReference type="Pfam" id="PF00072">
    <property type="entry name" value="Response_reg"/>
    <property type="match status" value="1"/>
</dbReference>
<dbReference type="PANTHER" id="PTHR24422">
    <property type="entry name" value="CHEMOTAXIS PROTEIN METHYLTRANSFERASE"/>
    <property type="match status" value="1"/>
</dbReference>
<keyword evidence="6" id="KW-0949">S-adenosyl-L-methionine</keyword>
<feature type="domain" description="Histidine kinase" evidence="11">
    <location>
        <begin position="1177"/>
        <end position="1395"/>
    </location>
</feature>
<dbReference type="SMART" id="SM00448">
    <property type="entry name" value="REC"/>
    <property type="match status" value="1"/>
</dbReference>
<proteinExistence type="predicted"/>
<dbReference type="PROSITE" id="PS50122">
    <property type="entry name" value="CHEB"/>
    <property type="match status" value="1"/>
</dbReference>
<feature type="domain" description="PAC" evidence="14">
    <location>
        <begin position="965"/>
        <end position="1017"/>
    </location>
</feature>
<dbReference type="Pfam" id="PF02518">
    <property type="entry name" value="HATPase_c"/>
    <property type="match status" value="1"/>
</dbReference>
<comment type="catalytic activity">
    <reaction evidence="2">
        <text>L-glutamyl-[protein] + S-adenosyl-L-methionine = [protein]-L-glutamate 5-O-methyl ester + S-adenosyl-L-homocysteine</text>
        <dbReference type="Rhea" id="RHEA:24452"/>
        <dbReference type="Rhea" id="RHEA-COMP:10208"/>
        <dbReference type="Rhea" id="RHEA-COMP:10311"/>
        <dbReference type="ChEBI" id="CHEBI:29973"/>
        <dbReference type="ChEBI" id="CHEBI:57856"/>
        <dbReference type="ChEBI" id="CHEBI:59789"/>
        <dbReference type="ChEBI" id="CHEBI:82795"/>
        <dbReference type="EC" id="2.1.1.80"/>
    </reaction>
</comment>
<evidence type="ECO:0000313" key="18">
    <source>
        <dbReference type="Proteomes" id="UP001596037"/>
    </source>
</evidence>
<dbReference type="Gene3D" id="6.10.250.370">
    <property type="match status" value="1"/>
</dbReference>
<dbReference type="SUPFAM" id="SSF47384">
    <property type="entry name" value="Homodimeric domain of signal transducing histidine kinase"/>
    <property type="match status" value="1"/>
</dbReference>
<dbReference type="CDD" id="cd00130">
    <property type="entry name" value="PAS"/>
    <property type="match status" value="3"/>
</dbReference>
<dbReference type="PROSITE" id="PS50112">
    <property type="entry name" value="PAS"/>
    <property type="match status" value="2"/>
</dbReference>
<dbReference type="InterPro" id="IPR011006">
    <property type="entry name" value="CheY-like_superfamily"/>
</dbReference>
<keyword evidence="3 7" id="KW-0145">Chemotaxis</keyword>
<dbReference type="SMART" id="SM00086">
    <property type="entry name" value="PAC"/>
    <property type="match status" value="3"/>
</dbReference>
<dbReference type="Proteomes" id="UP001596037">
    <property type="component" value="Unassembled WGS sequence"/>
</dbReference>
<dbReference type="PANTHER" id="PTHR24422:SF27">
    <property type="entry name" value="PROTEIN-GLUTAMATE O-METHYLTRANSFERASE"/>
    <property type="match status" value="1"/>
</dbReference>
<feature type="active site" evidence="7">
    <location>
        <position position="68"/>
    </location>
</feature>
<protein>
    <submittedName>
        <fullName evidence="17">CheR family methyltransferase</fullName>
    </submittedName>
</protein>
<dbReference type="Pfam" id="PF13596">
    <property type="entry name" value="PAS_10"/>
    <property type="match status" value="1"/>
</dbReference>
<dbReference type="Gene3D" id="3.40.50.2300">
    <property type="match status" value="1"/>
</dbReference>
<dbReference type="GO" id="GO:0032259">
    <property type="term" value="P:methylation"/>
    <property type="evidence" value="ECO:0007669"/>
    <property type="project" value="UniProtKB-KW"/>
</dbReference>
<dbReference type="InterPro" id="IPR022641">
    <property type="entry name" value="CheR_N"/>
</dbReference>
<dbReference type="InterPro" id="IPR050903">
    <property type="entry name" value="Bact_Chemotaxis_MeTrfase"/>
</dbReference>
<dbReference type="EMBL" id="JBHSMF010000005">
    <property type="protein sequence ID" value="MFC5497202.1"/>
    <property type="molecule type" value="Genomic_DNA"/>
</dbReference>
<dbReference type="InterPro" id="IPR022642">
    <property type="entry name" value="CheR_C"/>
</dbReference>
<evidence type="ECO:0000256" key="10">
    <source>
        <dbReference type="SAM" id="MobiDB-lite"/>
    </source>
</evidence>
<dbReference type="SMART" id="SM00138">
    <property type="entry name" value="MeTrc"/>
    <property type="match status" value="1"/>
</dbReference>
<feature type="region of interest" description="Disordered" evidence="10">
    <location>
        <begin position="1393"/>
        <end position="1415"/>
    </location>
</feature>
<evidence type="ECO:0000259" key="16">
    <source>
        <dbReference type="PROSITE" id="PS50123"/>
    </source>
</evidence>
<dbReference type="Gene3D" id="3.40.50.150">
    <property type="entry name" value="Vaccinia Virus protein VP39"/>
    <property type="match status" value="1"/>
</dbReference>
<keyword evidence="4 17" id="KW-0489">Methyltransferase</keyword>
<evidence type="ECO:0000256" key="8">
    <source>
        <dbReference type="PROSITE-ProRule" id="PRU00169"/>
    </source>
</evidence>
<dbReference type="Gene3D" id="1.10.287.130">
    <property type="match status" value="1"/>
</dbReference>
<evidence type="ECO:0000256" key="1">
    <source>
        <dbReference type="ARBA" id="ARBA00000085"/>
    </source>
</evidence>
<dbReference type="Pfam" id="PF08448">
    <property type="entry name" value="PAS_4"/>
    <property type="match status" value="1"/>
</dbReference>
<dbReference type="InterPro" id="IPR029063">
    <property type="entry name" value="SAM-dependent_MTases_sf"/>
</dbReference>
<evidence type="ECO:0000256" key="4">
    <source>
        <dbReference type="ARBA" id="ARBA00022603"/>
    </source>
</evidence>
<dbReference type="CDD" id="cd00075">
    <property type="entry name" value="HATPase"/>
    <property type="match status" value="1"/>
</dbReference>
<evidence type="ECO:0000259" key="15">
    <source>
        <dbReference type="PROSITE" id="PS50122"/>
    </source>
</evidence>
<evidence type="ECO:0000256" key="7">
    <source>
        <dbReference type="PROSITE-ProRule" id="PRU00050"/>
    </source>
</evidence>
<feature type="domain" description="Response regulatory" evidence="12">
    <location>
        <begin position="1422"/>
        <end position="1538"/>
    </location>
</feature>
<dbReference type="InterPro" id="IPR001789">
    <property type="entry name" value="Sig_transdc_resp-reg_receiver"/>
</dbReference>
<evidence type="ECO:0000256" key="3">
    <source>
        <dbReference type="ARBA" id="ARBA00022500"/>
    </source>
</evidence>
<dbReference type="RefSeq" id="WP_376849223.1">
    <property type="nucleotide sequence ID" value="NZ_JBHSMF010000005.1"/>
</dbReference>
<dbReference type="InterPro" id="IPR000780">
    <property type="entry name" value="CheR_MeTrfase"/>
</dbReference>
<gene>
    <name evidence="17" type="ORF">ACFPOE_06630</name>
</gene>
<evidence type="ECO:0000259" key="12">
    <source>
        <dbReference type="PROSITE" id="PS50110"/>
    </source>
</evidence>
<dbReference type="InterPro" id="IPR035909">
    <property type="entry name" value="CheB_C"/>
</dbReference>
<feature type="modified residue" description="4-aspartylphosphate" evidence="8">
    <location>
        <position position="1471"/>
    </location>
</feature>
<dbReference type="Pfam" id="PF13426">
    <property type="entry name" value="PAS_9"/>
    <property type="match status" value="1"/>
</dbReference>
<dbReference type="InterPro" id="IPR036804">
    <property type="entry name" value="CheR_N_sf"/>
</dbReference>
<dbReference type="GO" id="GO:0008168">
    <property type="term" value="F:methyltransferase activity"/>
    <property type="evidence" value="ECO:0007669"/>
    <property type="project" value="UniProtKB-KW"/>
</dbReference>
<dbReference type="CDD" id="cd16434">
    <property type="entry name" value="CheB-CheR_fusion"/>
    <property type="match status" value="1"/>
</dbReference>
<dbReference type="InterPro" id="IPR036890">
    <property type="entry name" value="HATPase_C_sf"/>
</dbReference>
<dbReference type="InterPro" id="IPR000700">
    <property type="entry name" value="PAS-assoc_C"/>
</dbReference>
<dbReference type="InterPro" id="IPR005467">
    <property type="entry name" value="His_kinase_dom"/>
</dbReference>
<evidence type="ECO:0000256" key="2">
    <source>
        <dbReference type="ARBA" id="ARBA00001541"/>
    </source>
</evidence>
<evidence type="ECO:0000256" key="5">
    <source>
        <dbReference type="ARBA" id="ARBA00022679"/>
    </source>
</evidence>
<feature type="domain" description="PAS" evidence="13">
    <location>
        <begin position="1018"/>
        <end position="1075"/>
    </location>
</feature>
<keyword evidence="8" id="KW-0597">Phosphoprotein</keyword>
<keyword evidence="7" id="KW-0378">Hydrolase</keyword>
<sequence>MSDLTPDHAEEESAAVVDDAVPAPAPARGIEMTPMVGLGGSAGSIPALQTLMRGFPADCGLAVVVVMHLSPEHESTLPELLQHCSAMKVVAAAADQEVLPGHVYVIPPARAIRAVGSRLVLAEEPLAPRGRHVAIDLFFRTLADTHGPYAAAVVLSGADGDGAIGIKRIKERGGLTVAQDPEEAEHDSMPRSAIATGMVDWVLPVADIAPRLLQYFAQGKTLRLPPEEVPNAPDTGVPAGSDEEAALRDVLNFLRTRTGRDFSYYKRATVVRRIARRMQVNGVSDLAGYLNCLRVQPGEAAALLQDLLISVTNFFRDGECFEALDSHLNELFAGKGPGDAVRVWVAACATGEEAYSLAILLSERARLLDAPPSIQIFATDLDEEAIREAREGSYPSMIEADVSEERLQRYFVKEHRGYRVRRELREMILFAQHDLLKDAPFSRLDLVSCRNLLIYLTRNAQQRVLETFHFALLPNGLLFLGSSESVEDSSLLFSVIDKKYRIFRQRPMPRVHPPLPVGPSMLTMAAEAQRRALAGPVVASAAFEAGAVPGRVERGAVDGRNLSWGELHFKMLEAMAPPTILVDGEHNILHLSPSAGRFLQFTGGEPSRNLLRSVHPSLRVELRAALFEATQSGQRSELVAPAVEMGKDTVEVAIRVSPAADVAPDLLLVSLEALPPAHPSDATAETPSRSGPDPVARHLDREIERLRRQLRETVEQYEGSTEELKASNEELQAMNEELRSATEELETSREELQSINEELTTVNVELKGKVDELGHSNSDMHNLMDATAIATVFLDRELRINRYTPSAVTLFNLIPSDVGRPLADLATRLDYTQLGDDARRVLEKLVPIEREVGMPDGKWFLSRLLPYRTIEDHIAGVVVCFIDITERKEAEEVRLWLSAVVASSTDAIISFSIDLTILSWNAGATRVFGYDAAETIGRPLGMLDRQGDADQEVIATALREGRPAQNLERVRQRKDGSEVHVALSISPIKDGLGQVIGGTAIARDVTEQKKAAEALRNSEERLRLIVESATDYAIFSTDLARRITIWNSGAERLLGYTEAEAMGREADMIFTPEDRAAGAPDNEQRTAMAEGRAADDRFHMRKDGSVFWASGAMMVMRDATGAAVGLVKILRDQTAVRESQQALERSQGELVDALQANEKARVALQEADLAKDRFLAVLSHELRNPLASIDSAASLLLTPGVDGPDREAAAQVVRRQAQAMKSLMNDLLDVSRLTFGRLELHRQQVLLAPIVDAALETTRPLLDAAGHTLSVELPPYPVQLDADPLRLNQVLSNLLTNAIKYTPPGGRVELHVSFEGEHVLITVRDNGVGMKPEDIGRMFEMFAQADAPANRANAGLGIGLALVRSIVELHGGTVEASSPGLGQGSELRVRLPARRAAPGAAPAAEQEGTAPPVDRSTRKRGLILIADDNVDASWGISKLLEISGFATVRVAGGQEAVSECARRQPDVAILDIGMPDLNGHDAARQIRATPWGRQMVLIAATGWGQESDERKALEAGFDAHMTKPVDLRKLAALVDTLLEQRKAQPSPGGPG</sequence>
<dbReference type="SUPFAM" id="SSF52738">
    <property type="entry name" value="Methylesterase CheB, C-terminal domain"/>
    <property type="match status" value="1"/>
</dbReference>